<gene>
    <name evidence="1" type="ORF">VB774_21915</name>
</gene>
<evidence type="ECO:0000313" key="1">
    <source>
        <dbReference type="EMBL" id="MEA5480298.1"/>
    </source>
</evidence>
<dbReference type="EMBL" id="JAYGIE010000116">
    <property type="protein sequence ID" value="MEA5480298.1"/>
    <property type="molecule type" value="Genomic_DNA"/>
</dbReference>
<organism evidence="1 2">
    <name type="scientific">Pseudanabaena galeata UHCC 0370</name>
    <dbReference type="NCBI Taxonomy" id="3110310"/>
    <lineage>
        <taxon>Bacteria</taxon>
        <taxon>Bacillati</taxon>
        <taxon>Cyanobacteriota</taxon>
        <taxon>Cyanophyceae</taxon>
        <taxon>Pseudanabaenales</taxon>
        <taxon>Pseudanabaenaceae</taxon>
        <taxon>Pseudanabaena</taxon>
    </lineage>
</organism>
<name>A0ABU5TS36_9CYAN</name>
<evidence type="ECO:0000313" key="2">
    <source>
        <dbReference type="Proteomes" id="UP001301388"/>
    </source>
</evidence>
<reference evidence="1 2" key="1">
    <citation type="submission" date="2023-12" db="EMBL/GenBank/DDBJ databases">
        <title>Baltic Sea Cyanobacteria.</title>
        <authorList>
            <person name="Delbaje E."/>
            <person name="Fewer D.P."/>
            <person name="Shishido T.K."/>
        </authorList>
    </citation>
    <scope>NUCLEOTIDE SEQUENCE [LARGE SCALE GENOMIC DNA]</scope>
    <source>
        <strain evidence="1 2">UHCC 0370</strain>
    </source>
</reference>
<sequence length="40" mass="4612">MNTHICSIKCDRKLPNPNNKAELSITASWLLWRSLAIFLI</sequence>
<protein>
    <submittedName>
        <fullName evidence="1">Uncharacterized protein</fullName>
    </submittedName>
</protein>
<proteinExistence type="predicted"/>
<comment type="caution">
    <text evidence="1">The sequence shown here is derived from an EMBL/GenBank/DDBJ whole genome shotgun (WGS) entry which is preliminary data.</text>
</comment>
<dbReference type="Proteomes" id="UP001301388">
    <property type="component" value="Unassembled WGS sequence"/>
</dbReference>
<dbReference type="RefSeq" id="WP_323263331.1">
    <property type="nucleotide sequence ID" value="NZ_JAYGIE010000116.1"/>
</dbReference>
<keyword evidence="2" id="KW-1185">Reference proteome</keyword>
<accession>A0ABU5TS36</accession>